<protein>
    <submittedName>
        <fullName evidence="3">Uncharacterized protein</fullName>
    </submittedName>
</protein>
<gene>
    <name evidence="3" type="ORF">LTRI10_LOCUS22946</name>
</gene>
<keyword evidence="1" id="KW-0175">Coiled coil</keyword>
<feature type="coiled-coil region" evidence="1">
    <location>
        <begin position="50"/>
        <end position="77"/>
    </location>
</feature>
<evidence type="ECO:0000256" key="1">
    <source>
        <dbReference type="SAM" id="Coils"/>
    </source>
</evidence>
<sequence>MEVLGSCEKEGSVEPHEHGTEGTKEVEERDGRGSPRVEESAQKEGAPLTKEELLQIIESQDHTLEVLKKEAEALKRGGGDPLTPGL</sequence>
<name>A0AAV2E6T9_9ROSI</name>
<proteinExistence type="predicted"/>
<accession>A0AAV2E6T9</accession>
<feature type="region of interest" description="Disordered" evidence="2">
    <location>
        <begin position="1"/>
        <end position="49"/>
    </location>
</feature>
<feature type="compositionally biased region" description="Basic and acidic residues" evidence="2">
    <location>
        <begin position="7"/>
        <end position="42"/>
    </location>
</feature>
<keyword evidence="4" id="KW-1185">Reference proteome</keyword>
<evidence type="ECO:0000313" key="4">
    <source>
        <dbReference type="Proteomes" id="UP001497516"/>
    </source>
</evidence>
<evidence type="ECO:0000256" key="2">
    <source>
        <dbReference type="SAM" id="MobiDB-lite"/>
    </source>
</evidence>
<evidence type="ECO:0000313" key="3">
    <source>
        <dbReference type="EMBL" id="CAL1381574.1"/>
    </source>
</evidence>
<dbReference type="Proteomes" id="UP001497516">
    <property type="component" value="Chromosome 4"/>
</dbReference>
<organism evidence="3 4">
    <name type="scientific">Linum trigynum</name>
    <dbReference type="NCBI Taxonomy" id="586398"/>
    <lineage>
        <taxon>Eukaryota</taxon>
        <taxon>Viridiplantae</taxon>
        <taxon>Streptophyta</taxon>
        <taxon>Embryophyta</taxon>
        <taxon>Tracheophyta</taxon>
        <taxon>Spermatophyta</taxon>
        <taxon>Magnoliopsida</taxon>
        <taxon>eudicotyledons</taxon>
        <taxon>Gunneridae</taxon>
        <taxon>Pentapetalae</taxon>
        <taxon>rosids</taxon>
        <taxon>fabids</taxon>
        <taxon>Malpighiales</taxon>
        <taxon>Linaceae</taxon>
        <taxon>Linum</taxon>
    </lineage>
</organism>
<reference evidence="3 4" key="1">
    <citation type="submission" date="2024-04" db="EMBL/GenBank/DDBJ databases">
        <authorList>
            <person name="Fracassetti M."/>
        </authorList>
    </citation>
    <scope>NUCLEOTIDE SEQUENCE [LARGE SCALE GENOMIC DNA]</scope>
</reference>
<dbReference type="EMBL" id="OZ034817">
    <property type="protein sequence ID" value="CAL1381574.1"/>
    <property type="molecule type" value="Genomic_DNA"/>
</dbReference>
<dbReference type="AlphaFoldDB" id="A0AAV2E6T9"/>